<comment type="caution">
    <text evidence="1">The sequence shown here is derived from an EMBL/GenBank/DDBJ whole genome shotgun (WGS) entry which is preliminary data.</text>
</comment>
<name>A0A4R3ID08_9GAMM</name>
<dbReference type="SUPFAM" id="SSF55961">
    <property type="entry name" value="Bet v1-like"/>
    <property type="match status" value="1"/>
</dbReference>
<reference evidence="1 2" key="1">
    <citation type="submission" date="2019-03" db="EMBL/GenBank/DDBJ databases">
        <title>Genomic Encyclopedia of Archaeal and Bacterial Type Strains, Phase II (KMG-II): from individual species to whole genera.</title>
        <authorList>
            <person name="Goeker M."/>
        </authorList>
    </citation>
    <scope>NUCLEOTIDE SEQUENCE [LARGE SCALE GENOMIC DNA]</scope>
    <source>
        <strain evidence="1 2">DSM 15388</strain>
    </source>
</reference>
<dbReference type="CDD" id="cd07818">
    <property type="entry name" value="SRPBCC_1"/>
    <property type="match status" value="1"/>
</dbReference>
<accession>A0A4R3ID08</accession>
<dbReference type="Proteomes" id="UP000295793">
    <property type="component" value="Unassembled WGS sequence"/>
</dbReference>
<gene>
    <name evidence="1" type="ORF">BCF53_10146</name>
</gene>
<evidence type="ECO:0000313" key="2">
    <source>
        <dbReference type="Proteomes" id="UP000295793"/>
    </source>
</evidence>
<dbReference type="EMBL" id="SLZR01000001">
    <property type="protein sequence ID" value="TCS43704.1"/>
    <property type="molecule type" value="Genomic_DNA"/>
</dbReference>
<dbReference type="OrthoDB" id="9807923at2"/>
<keyword evidence="2" id="KW-1185">Reference proteome</keyword>
<protein>
    <submittedName>
        <fullName evidence="1">Polyketide cyclase/dehydrase/lipid transport protein</fullName>
    </submittedName>
</protein>
<evidence type="ECO:0000313" key="1">
    <source>
        <dbReference type="EMBL" id="TCS43704.1"/>
    </source>
</evidence>
<dbReference type="RefSeq" id="WP_132698674.1">
    <property type="nucleotide sequence ID" value="NZ_SLZR01000001.1"/>
</dbReference>
<dbReference type="Pfam" id="PF10604">
    <property type="entry name" value="Polyketide_cyc2"/>
    <property type="match status" value="1"/>
</dbReference>
<proteinExistence type="predicted"/>
<dbReference type="InterPro" id="IPR019587">
    <property type="entry name" value="Polyketide_cyclase/dehydratase"/>
</dbReference>
<organism evidence="1 2">
    <name type="scientific">Reinekea marinisedimentorum</name>
    <dbReference type="NCBI Taxonomy" id="230495"/>
    <lineage>
        <taxon>Bacteria</taxon>
        <taxon>Pseudomonadati</taxon>
        <taxon>Pseudomonadota</taxon>
        <taxon>Gammaproteobacteria</taxon>
        <taxon>Oceanospirillales</taxon>
        <taxon>Saccharospirillaceae</taxon>
        <taxon>Reinekea</taxon>
    </lineage>
</organism>
<dbReference type="AlphaFoldDB" id="A0A4R3ID08"/>
<dbReference type="InterPro" id="IPR023393">
    <property type="entry name" value="START-like_dom_sf"/>
</dbReference>
<sequence length="152" mass="17264">MSIPFTVERSITIKAPAKEVYCYIADFKNWPSWSPWLTQEPDCPVEITGTPEAIGHTQSWDGKKIGSGHIELTDLIKSQQLVYDLHFLKPWKSHSTAGFKFQETHGTTEVTWYMQGTLPSMMFLMKKKVSDMVGADYEKGLAMLKQTIESNS</sequence>
<dbReference type="Gene3D" id="3.30.530.20">
    <property type="match status" value="1"/>
</dbReference>